<reference evidence="4" key="2">
    <citation type="journal article" date="2018" name="Nat. Commun.">
        <title>Extreme sensitivity to ultraviolet light in the fungal pathogen causing white-nose syndrome of bats.</title>
        <authorList>
            <person name="Palmer J.M."/>
            <person name="Drees K.P."/>
            <person name="Foster J.T."/>
            <person name="Lindner D.L."/>
        </authorList>
    </citation>
    <scope>NUCLEOTIDE SEQUENCE [LARGE SCALE GENOMIC DNA]</scope>
    <source>
        <strain evidence="4">UAMH 10579</strain>
    </source>
</reference>
<dbReference type="GO" id="GO:0006325">
    <property type="term" value="P:chromatin organization"/>
    <property type="evidence" value="ECO:0007669"/>
    <property type="project" value="TreeGrafter"/>
</dbReference>
<dbReference type="OrthoDB" id="1562195at2759"/>
<dbReference type="AlphaFoldDB" id="A0A1B8GX80"/>
<reference evidence="3 4" key="1">
    <citation type="submission" date="2016-03" db="EMBL/GenBank/DDBJ databases">
        <title>Comparative genomics of Pseudogymnoascus destructans, the fungus causing white-nose syndrome of bats.</title>
        <authorList>
            <person name="Palmer J.M."/>
            <person name="Drees K.P."/>
            <person name="Foster J.T."/>
            <person name="Lindner D.L."/>
        </authorList>
    </citation>
    <scope>NUCLEOTIDE SEQUENCE [LARGE SCALE GENOMIC DNA]</scope>
    <source>
        <strain evidence="3 4">UAMH 10579</strain>
    </source>
</reference>
<feature type="compositionally biased region" description="Low complexity" evidence="1">
    <location>
        <begin position="123"/>
        <end position="136"/>
    </location>
</feature>
<dbReference type="InterPro" id="IPR007005">
    <property type="entry name" value="XAP5"/>
</dbReference>
<dbReference type="EMBL" id="KV460209">
    <property type="protein sequence ID" value="OBU00438.1"/>
    <property type="molecule type" value="Genomic_DNA"/>
</dbReference>
<evidence type="ECO:0000259" key="2">
    <source>
        <dbReference type="Pfam" id="PF04921"/>
    </source>
</evidence>
<evidence type="ECO:0000313" key="4">
    <source>
        <dbReference type="Proteomes" id="UP000091956"/>
    </source>
</evidence>
<feature type="compositionally biased region" description="Polar residues" evidence="1">
    <location>
        <begin position="310"/>
        <end position="321"/>
    </location>
</feature>
<feature type="region of interest" description="Disordered" evidence="1">
    <location>
        <begin position="1"/>
        <end position="140"/>
    </location>
</feature>
<sequence length="387" mass="41760">MSTPSSGSSTPNPRFKPQAKTAEDILSNQTVGLVNLSDFRKRRAEAIEQKERDAQESLLGSSRGGSGAATPVAGSGGSTPSEPPKKKPKRKAGTPKLSFGVDDEEEGDFNNSNKPTPKNGAESRSQSGSPAPSSDAAPKRKFAANTSIGALPKALTKRSLLQESQAREALRKEFLGLQERVKAAPIAIPFVFYDGSNVPGGVCRVAKGDFVWKFLDGSRKVGAEVGAGVGGEAGKGDAKARREWAKVGVDDLMMVRGEIIIPPHYDFYYFIINKTLGPNSRLLFDYSAEAPPDTTPSAATPSDEIPENYNPLSRPSNNKSTTTTAAIPIADLDGANDDPTFTKVVDRRWYERNKHIYPASVWQEFDPEKDYQAEVKRDVGGNAFFFS</sequence>
<dbReference type="RefSeq" id="XP_018134170.1">
    <property type="nucleotide sequence ID" value="XM_018270976.2"/>
</dbReference>
<feature type="compositionally biased region" description="Basic and acidic residues" evidence="1">
    <location>
        <begin position="44"/>
        <end position="55"/>
    </location>
</feature>
<accession>A0A1B8GX80</accession>
<gene>
    <name evidence="3" type="ORF">VE01_01454</name>
</gene>
<dbReference type="Pfam" id="PF04921">
    <property type="entry name" value="XAP5"/>
    <property type="match status" value="1"/>
</dbReference>
<organism evidence="3 4">
    <name type="scientific">Pseudogymnoascus verrucosus</name>
    <dbReference type="NCBI Taxonomy" id="342668"/>
    <lineage>
        <taxon>Eukaryota</taxon>
        <taxon>Fungi</taxon>
        <taxon>Dikarya</taxon>
        <taxon>Ascomycota</taxon>
        <taxon>Pezizomycotina</taxon>
        <taxon>Leotiomycetes</taxon>
        <taxon>Thelebolales</taxon>
        <taxon>Thelebolaceae</taxon>
        <taxon>Pseudogymnoascus</taxon>
    </lineage>
</organism>
<feature type="region of interest" description="Disordered" evidence="1">
    <location>
        <begin position="291"/>
        <end position="321"/>
    </location>
</feature>
<dbReference type="InterPro" id="IPR048337">
    <property type="entry name" value="FAM50A/XAP5_C"/>
</dbReference>
<feature type="domain" description="FAM50A/XAP5 C-terminal" evidence="2">
    <location>
        <begin position="186"/>
        <end position="375"/>
    </location>
</feature>
<keyword evidence="4" id="KW-1185">Reference proteome</keyword>
<dbReference type="PANTHER" id="PTHR12722">
    <property type="entry name" value="XAP-5 PROTEIN-RELATED"/>
    <property type="match status" value="1"/>
</dbReference>
<protein>
    <recommendedName>
        <fullName evidence="2">FAM50A/XAP5 C-terminal domain-containing protein</fullName>
    </recommendedName>
</protein>
<dbReference type="GO" id="GO:0005634">
    <property type="term" value="C:nucleus"/>
    <property type="evidence" value="ECO:0007669"/>
    <property type="project" value="InterPro"/>
</dbReference>
<feature type="compositionally biased region" description="Low complexity" evidence="1">
    <location>
        <begin position="1"/>
        <end position="11"/>
    </location>
</feature>
<name>A0A1B8GX80_9PEZI</name>
<evidence type="ECO:0000256" key="1">
    <source>
        <dbReference type="SAM" id="MobiDB-lite"/>
    </source>
</evidence>
<evidence type="ECO:0000313" key="3">
    <source>
        <dbReference type="EMBL" id="OBU00438.1"/>
    </source>
</evidence>
<proteinExistence type="predicted"/>
<dbReference type="PANTHER" id="PTHR12722:SF0">
    <property type="entry name" value="PROTEIN FAM50A"/>
    <property type="match status" value="1"/>
</dbReference>
<dbReference type="GeneID" id="28834840"/>
<dbReference type="STRING" id="342668.A0A1B8GX80"/>
<feature type="compositionally biased region" description="Low complexity" evidence="1">
    <location>
        <begin position="291"/>
        <end position="303"/>
    </location>
</feature>
<dbReference type="Proteomes" id="UP000091956">
    <property type="component" value="Unassembled WGS sequence"/>
</dbReference>